<dbReference type="NCBIfam" id="TIGR00594">
    <property type="entry name" value="polc"/>
    <property type="match status" value="1"/>
</dbReference>
<evidence type="ECO:0000313" key="13">
    <source>
        <dbReference type="Proteomes" id="UP000473648"/>
    </source>
</evidence>
<evidence type="ECO:0000256" key="4">
    <source>
        <dbReference type="ARBA" id="ARBA00019114"/>
    </source>
</evidence>
<sequence length="1185" mass="133788">MNSPFVHLHLHTEYSLLDGFGRINDYVQTAKKMGMEAIALTDHGVLFGAIDFYKACQSAGIKPIIGCEVYIAPRGLHQKSGRIDSQASHLILLAESNTGYRNLSKIVSKGYIDGFYYKPRVDHQVLKQYHEGIICLSACISGEIPKAILGGQEDKALALVREYQSIFGDDHFYLEVQDHGLIEEAKVRDVLYRFAEAYDVPLAATNDCHYVNQSDYKAHDVLLCIGTGATVDEENRMRYPNDQFYFKSPDEMAALFPDHPEALANTVKIAERCDVTFDMESAHLPQFELPEGFDSAGAYLKYLCETGLAKRYDPVTPEIRERMDYELATIHEMGFDNYFLVVWDFIHYAKTHGIPVGPGRGSAAGSLVAYALDITTLDPLKYNLIFERFLNPERVTMPDIDCDFCYERRQEVIDYVIRKYGKDRVAQIITFGTMAARGAVRDVGRVLGMSYSDVDKVAKEIPMRPGQNVTIEEALKENPDLRKMADEDINVRELLHMSEQIEGLARHASTHAAGVVIADAPLTEYVPLYRNGDAITTQYTMNLLEDLGLIKMDFLGLRTLTVIHDALNNIKQTRGQDIDINQIDMEDPKVYQLIASGDDLGIFQLESRGMMAFMRELNPQHFEDIVAGISLYRPGPMDQIPRYIANKKDPSHITYLTPELKPILDVTYGCMVYQEQVMQIFRDLAGFSMGRSDLVRRAMSKKKSDVMDAEGEVFIHGEKDEAGNVTVPGAVAKGIPEHVARQIYEEMKDFAKYAFNKSHAAAYAVVAYQTAWLKCYYPAEFMAALMSSVMDNEKKIAQYIDNCKKHHILIEAPDVNESRYKFSVGFDAQNKTYIRIGFGAIKGMGQHPADDIVKARENGGPFKTMTDFFERVDLHLVTKKVVLNLILAGGFDFLGYERSQMVMGFPNVLNRVADEKKTRLSGQVSLLDMGELDAYKGDRFPSTEPFTKEEKLLHEKEVLGLYVSGHPLEHYTGVLASETNLNASMLDSYEDLVESGIKDGDKVCVGGMVDGLKIQLTKNNEQMAFLSLEDLFGHIEIVVFPRIFNQFRALLHDSEPVLVRGRINYNEEMNVSIIADQIEKLDQVRRQNQPKNHQNFTIHEEKSSYNKERVANEKLVLAFRDYSEKGKLNRIKPLLKASPGDTPVMVQFEKEHKRFGAARSLWVTADSGLIKKLKGILGEDKVSLR</sequence>
<keyword evidence="5 12" id="KW-0808">Transferase</keyword>
<evidence type="ECO:0000256" key="9">
    <source>
        <dbReference type="ARBA" id="ARBA00025611"/>
    </source>
</evidence>
<dbReference type="InterPro" id="IPR041931">
    <property type="entry name" value="DNA_pol3_alpha_thumb_dom"/>
</dbReference>
<dbReference type="SMART" id="SM00481">
    <property type="entry name" value="POLIIIAc"/>
    <property type="match status" value="1"/>
</dbReference>
<dbReference type="InterPro" id="IPR004013">
    <property type="entry name" value="PHP_dom"/>
</dbReference>
<evidence type="ECO:0000256" key="1">
    <source>
        <dbReference type="ARBA" id="ARBA00004496"/>
    </source>
</evidence>
<dbReference type="InterPro" id="IPR003141">
    <property type="entry name" value="Pol/His_phosphatase_N"/>
</dbReference>
<dbReference type="InterPro" id="IPR011708">
    <property type="entry name" value="DNA_pol3_alpha_NTPase_dom"/>
</dbReference>
<dbReference type="EMBL" id="VOGB01000004">
    <property type="protein sequence ID" value="MQM73011.1"/>
    <property type="molecule type" value="Genomic_DNA"/>
</dbReference>
<dbReference type="Pfam" id="PF02811">
    <property type="entry name" value="PHP"/>
    <property type="match status" value="1"/>
</dbReference>
<keyword evidence="7" id="KW-0235">DNA replication</keyword>
<dbReference type="PANTHER" id="PTHR32294:SF0">
    <property type="entry name" value="DNA POLYMERASE III SUBUNIT ALPHA"/>
    <property type="match status" value="1"/>
</dbReference>
<organism evidence="12 13">
    <name type="scientific">Candidatus Pseudoramibacter fermentans</name>
    <dbReference type="NCBI Taxonomy" id="2594427"/>
    <lineage>
        <taxon>Bacteria</taxon>
        <taxon>Bacillati</taxon>
        <taxon>Bacillota</taxon>
        <taxon>Clostridia</taxon>
        <taxon>Eubacteriales</taxon>
        <taxon>Eubacteriaceae</taxon>
        <taxon>Pseudoramibacter</taxon>
    </lineage>
</organism>
<comment type="subcellular location">
    <subcellularLocation>
        <location evidence="1">Cytoplasm</location>
    </subcellularLocation>
</comment>
<dbReference type="InterPro" id="IPR040982">
    <property type="entry name" value="DNA_pol3_finger"/>
</dbReference>
<evidence type="ECO:0000256" key="2">
    <source>
        <dbReference type="ARBA" id="ARBA00009496"/>
    </source>
</evidence>
<dbReference type="Pfam" id="PF14579">
    <property type="entry name" value="HHH_6"/>
    <property type="match status" value="1"/>
</dbReference>
<dbReference type="Pfam" id="PF17657">
    <property type="entry name" value="DNA_pol3_finger"/>
    <property type="match status" value="1"/>
</dbReference>
<dbReference type="Gene3D" id="1.10.10.1600">
    <property type="entry name" value="Bacterial DNA polymerase III alpha subunit, thumb domain"/>
    <property type="match status" value="1"/>
</dbReference>
<comment type="function">
    <text evidence="9">DNA polymerase III is a complex, multichain enzyme responsible for most of the replicative synthesis in bacteria. This DNA polymerase also exhibits 3' to 5' exonuclease activity. The alpha chain is the DNA polymerase.</text>
</comment>
<reference evidence="12" key="1">
    <citation type="journal article" date="2020" name="Appl. Environ. Microbiol.">
        <title>Medium-Chain Fatty Acid Synthesis by 'Candidatus Weimeria bifida' gen. nov., sp. nov., and 'Candidatus Pseudoramibacter fermentans' sp. nov.</title>
        <authorList>
            <person name="Scarborough M.J."/>
            <person name="Myers K.S."/>
            <person name="Donohue T.J."/>
            <person name="Noguera D.R."/>
        </authorList>
    </citation>
    <scope>NUCLEOTIDE SEQUENCE</scope>
    <source>
        <strain evidence="12">EUB1.1</strain>
    </source>
</reference>
<dbReference type="Gene3D" id="3.20.20.140">
    <property type="entry name" value="Metal-dependent hydrolases"/>
    <property type="match status" value="1"/>
</dbReference>
<evidence type="ECO:0000256" key="8">
    <source>
        <dbReference type="ARBA" id="ARBA00022932"/>
    </source>
</evidence>
<protein>
    <recommendedName>
        <fullName evidence="4">DNA polymerase III subunit alpha</fullName>
        <ecNumber evidence="3">2.7.7.7</ecNumber>
    </recommendedName>
</protein>
<dbReference type="EC" id="2.7.7.7" evidence="3"/>
<proteinExistence type="inferred from homology"/>
<evidence type="ECO:0000256" key="5">
    <source>
        <dbReference type="ARBA" id="ARBA00022679"/>
    </source>
</evidence>
<dbReference type="Pfam" id="PF01336">
    <property type="entry name" value="tRNA_anti-codon"/>
    <property type="match status" value="1"/>
</dbReference>
<dbReference type="GO" id="GO:0008408">
    <property type="term" value="F:3'-5' exonuclease activity"/>
    <property type="evidence" value="ECO:0007669"/>
    <property type="project" value="InterPro"/>
</dbReference>
<dbReference type="NCBIfam" id="NF005298">
    <property type="entry name" value="PRK06826.1"/>
    <property type="match status" value="1"/>
</dbReference>
<comment type="caution">
    <text evidence="12">The sequence shown here is derived from an EMBL/GenBank/DDBJ whole genome shotgun (WGS) entry which is preliminary data.</text>
</comment>
<dbReference type="Proteomes" id="UP000473648">
    <property type="component" value="Unassembled WGS sequence"/>
</dbReference>
<evidence type="ECO:0000256" key="7">
    <source>
        <dbReference type="ARBA" id="ARBA00022705"/>
    </source>
</evidence>
<gene>
    <name evidence="12" type="ORF">FRC53_06235</name>
</gene>
<dbReference type="AlphaFoldDB" id="A0A6L5GRV7"/>
<evidence type="ECO:0000259" key="11">
    <source>
        <dbReference type="SMART" id="SM00481"/>
    </source>
</evidence>
<comment type="similarity">
    <text evidence="2">Belongs to the DNA polymerase type-C family. DnaE subfamily.</text>
</comment>
<keyword evidence="6 12" id="KW-0548">Nucleotidyltransferase</keyword>
<dbReference type="GO" id="GO:0005737">
    <property type="term" value="C:cytoplasm"/>
    <property type="evidence" value="ECO:0007669"/>
    <property type="project" value="UniProtKB-SubCell"/>
</dbReference>
<accession>A0A6L5GRV7</accession>
<dbReference type="GO" id="GO:0006260">
    <property type="term" value="P:DNA replication"/>
    <property type="evidence" value="ECO:0007669"/>
    <property type="project" value="UniProtKB-KW"/>
</dbReference>
<dbReference type="InterPro" id="IPR016195">
    <property type="entry name" value="Pol/histidinol_Pase-like"/>
</dbReference>
<dbReference type="InterPro" id="IPR004365">
    <property type="entry name" value="NA-bd_OB_tRNA"/>
</dbReference>
<dbReference type="InterPro" id="IPR004805">
    <property type="entry name" value="DnaE2/DnaE/PolC"/>
</dbReference>
<name>A0A6L5GRV7_9FIRM</name>
<evidence type="ECO:0000256" key="3">
    <source>
        <dbReference type="ARBA" id="ARBA00012417"/>
    </source>
</evidence>
<evidence type="ECO:0000313" key="12">
    <source>
        <dbReference type="EMBL" id="MQM73011.1"/>
    </source>
</evidence>
<feature type="domain" description="Polymerase/histidinol phosphatase N-terminal" evidence="11">
    <location>
        <begin position="6"/>
        <end position="73"/>
    </location>
</feature>
<dbReference type="NCBIfam" id="NF004226">
    <property type="entry name" value="PRK05673.1"/>
    <property type="match status" value="1"/>
</dbReference>
<dbReference type="CDD" id="cd12113">
    <property type="entry name" value="PHP_PolIIIA_DnaE3"/>
    <property type="match status" value="1"/>
</dbReference>
<dbReference type="SUPFAM" id="SSF89550">
    <property type="entry name" value="PHP domain-like"/>
    <property type="match status" value="1"/>
</dbReference>
<dbReference type="InterPro" id="IPR029460">
    <property type="entry name" value="DNAPol_HHH"/>
</dbReference>
<dbReference type="Gene3D" id="1.10.150.870">
    <property type="match status" value="1"/>
</dbReference>
<keyword evidence="8" id="KW-0239">DNA-directed DNA polymerase</keyword>
<keyword evidence="13" id="KW-1185">Reference proteome</keyword>
<dbReference type="GO" id="GO:0003676">
    <property type="term" value="F:nucleic acid binding"/>
    <property type="evidence" value="ECO:0007669"/>
    <property type="project" value="InterPro"/>
</dbReference>
<evidence type="ECO:0000256" key="10">
    <source>
        <dbReference type="ARBA" id="ARBA00049244"/>
    </source>
</evidence>
<comment type="catalytic activity">
    <reaction evidence="10">
        <text>DNA(n) + a 2'-deoxyribonucleoside 5'-triphosphate = DNA(n+1) + diphosphate</text>
        <dbReference type="Rhea" id="RHEA:22508"/>
        <dbReference type="Rhea" id="RHEA-COMP:17339"/>
        <dbReference type="Rhea" id="RHEA-COMP:17340"/>
        <dbReference type="ChEBI" id="CHEBI:33019"/>
        <dbReference type="ChEBI" id="CHEBI:61560"/>
        <dbReference type="ChEBI" id="CHEBI:173112"/>
        <dbReference type="EC" id="2.7.7.7"/>
    </reaction>
</comment>
<dbReference type="Pfam" id="PF07733">
    <property type="entry name" value="DNA_pol3_alpha"/>
    <property type="match status" value="1"/>
</dbReference>
<dbReference type="PANTHER" id="PTHR32294">
    <property type="entry name" value="DNA POLYMERASE III SUBUNIT ALPHA"/>
    <property type="match status" value="1"/>
</dbReference>
<dbReference type="GO" id="GO:0003887">
    <property type="term" value="F:DNA-directed DNA polymerase activity"/>
    <property type="evidence" value="ECO:0007669"/>
    <property type="project" value="UniProtKB-KW"/>
</dbReference>
<evidence type="ECO:0000256" key="6">
    <source>
        <dbReference type="ARBA" id="ARBA00022695"/>
    </source>
</evidence>
<dbReference type="CDD" id="cd04485">
    <property type="entry name" value="DnaE_OBF"/>
    <property type="match status" value="1"/>
</dbReference>